<reference evidence="1 2" key="1">
    <citation type="submission" date="2020-08" db="EMBL/GenBank/DDBJ databases">
        <title>Genomic Encyclopedia of Type Strains, Phase IV (KMG-IV): sequencing the most valuable type-strain genomes for metagenomic binning, comparative biology and taxonomic classification.</title>
        <authorList>
            <person name="Goeker M."/>
        </authorList>
    </citation>
    <scope>NUCLEOTIDE SEQUENCE [LARGE SCALE GENOMIC DNA]</scope>
    <source>
        <strain evidence="1 2">DSM 19371</strain>
    </source>
</reference>
<dbReference type="AlphaFoldDB" id="A0A7W6LMJ4"/>
<organism evidence="1 2">
    <name type="scientific">Sphingobium scionense</name>
    <dbReference type="NCBI Taxonomy" id="1404341"/>
    <lineage>
        <taxon>Bacteria</taxon>
        <taxon>Pseudomonadati</taxon>
        <taxon>Pseudomonadota</taxon>
        <taxon>Alphaproteobacteria</taxon>
        <taxon>Sphingomonadales</taxon>
        <taxon>Sphingomonadaceae</taxon>
        <taxon>Sphingobium</taxon>
    </lineage>
</organism>
<name>A0A7W6LMJ4_9SPHN</name>
<proteinExistence type="predicted"/>
<sequence>MPFQSAIPAACHGQGDRIDQVDAKVCAAQDKTLSHAHRQFTQPIGILIGFVLASQRSKTIQAHENMGLSAMVGDQKRMACTDLAPMGKVSDQFRSCDTSIAYVIRHGLTLSQIWVAGKQTLTNGRRLRNIPYVRRTGVALRAMVFRQYQEP</sequence>
<dbReference type="Proteomes" id="UP000590524">
    <property type="component" value="Unassembled WGS sequence"/>
</dbReference>
<dbReference type="RefSeq" id="WP_246428121.1">
    <property type="nucleotide sequence ID" value="NZ_JACIEU010000003.1"/>
</dbReference>
<evidence type="ECO:0000313" key="1">
    <source>
        <dbReference type="EMBL" id="MBB4147129.1"/>
    </source>
</evidence>
<evidence type="ECO:0000313" key="2">
    <source>
        <dbReference type="Proteomes" id="UP000590524"/>
    </source>
</evidence>
<keyword evidence="2" id="KW-1185">Reference proteome</keyword>
<comment type="caution">
    <text evidence="1">The sequence shown here is derived from an EMBL/GenBank/DDBJ whole genome shotgun (WGS) entry which is preliminary data.</text>
</comment>
<accession>A0A7W6LMJ4</accession>
<dbReference type="EMBL" id="JACIEU010000003">
    <property type="protein sequence ID" value="MBB4147129.1"/>
    <property type="molecule type" value="Genomic_DNA"/>
</dbReference>
<protein>
    <submittedName>
        <fullName evidence="1">Uncharacterized protein</fullName>
    </submittedName>
</protein>
<gene>
    <name evidence="1" type="ORF">GGQ90_000895</name>
</gene>